<dbReference type="RefSeq" id="WP_237822680.1">
    <property type="nucleotide sequence ID" value="NZ_JAKLTQ010000013.1"/>
</dbReference>
<evidence type="ECO:0000256" key="3">
    <source>
        <dbReference type="ARBA" id="ARBA00022475"/>
    </source>
</evidence>
<feature type="transmembrane region" description="Helical" evidence="7">
    <location>
        <begin position="274"/>
        <end position="292"/>
    </location>
</feature>
<name>A0ABS9L9U4_9MICC</name>
<feature type="transmembrane region" description="Helical" evidence="7">
    <location>
        <begin position="364"/>
        <end position="385"/>
    </location>
</feature>
<dbReference type="InterPro" id="IPR036259">
    <property type="entry name" value="MFS_trans_sf"/>
</dbReference>
<feature type="transmembrane region" description="Helical" evidence="7">
    <location>
        <begin position="304"/>
        <end position="321"/>
    </location>
</feature>
<keyword evidence="9" id="KW-1185">Reference proteome</keyword>
<organism evidence="8 9">
    <name type="scientific">Arthrobacter hankyongi</name>
    <dbReference type="NCBI Taxonomy" id="2904801"/>
    <lineage>
        <taxon>Bacteria</taxon>
        <taxon>Bacillati</taxon>
        <taxon>Actinomycetota</taxon>
        <taxon>Actinomycetes</taxon>
        <taxon>Micrococcales</taxon>
        <taxon>Micrococcaceae</taxon>
        <taxon>Arthrobacter</taxon>
    </lineage>
</organism>
<dbReference type="InterPro" id="IPR010290">
    <property type="entry name" value="TM_effector"/>
</dbReference>
<sequence>MPRPWPLKLLPGTDQQAPGRRSPLVSLGVPVYRRFIAAQTLSCLCLWMHRTAHVWLAIQITGGDPLSVGLVTGLQYLPMFLSALGGRLGDRLNKRRLLIASQSIAAAGSLVLGVLAYLGAAPLVWVCIFAVVLGIPAAVDAPVRLAMPRELVVPELLSSAIGINGIVFQVSRVVGPAIAGVCIAAWGVGSGFLLAGVSGALGVAALAALPRGVARAGRGAAATRRSPATRRIRDGAGLIGPIAGAFVVGACLANLQLALPLILTGIPGAGADSFGLLVAMTGLGGAAGAAVAASFRGPAPNGRLHLLLAGFAGLSAVVAVLPSVPALALGVLAAAVFMQAYNTMAISTLQAYTPEGGHGRVMGLYVFCYFIWSGIGTPMFGLASAQIGPRAALGISSGLCLAAVIVLSLRVRRSTPAVPADAPKGTESA</sequence>
<evidence type="ECO:0000256" key="6">
    <source>
        <dbReference type="ARBA" id="ARBA00023136"/>
    </source>
</evidence>
<keyword evidence="2" id="KW-0813">Transport</keyword>
<feature type="transmembrane region" description="Helical" evidence="7">
    <location>
        <begin position="166"/>
        <end position="186"/>
    </location>
</feature>
<dbReference type="Pfam" id="PF05977">
    <property type="entry name" value="MFS_3"/>
    <property type="match status" value="1"/>
</dbReference>
<dbReference type="CDD" id="cd06173">
    <property type="entry name" value="MFS_MefA_like"/>
    <property type="match status" value="1"/>
</dbReference>
<dbReference type="EMBL" id="JAKLTQ010000013">
    <property type="protein sequence ID" value="MCG2623405.1"/>
    <property type="molecule type" value="Genomic_DNA"/>
</dbReference>
<dbReference type="PANTHER" id="PTHR23513">
    <property type="entry name" value="INTEGRAL MEMBRANE EFFLUX PROTEIN-RELATED"/>
    <property type="match status" value="1"/>
</dbReference>
<feature type="transmembrane region" description="Helical" evidence="7">
    <location>
        <begin position="97"/>
        <end position="117"/>
    </location>
</feature>
<evidence type="ECO:0000256" key="1">
    <source>
        <dbReference type="ARBA" id="ARBA00004651"/>
    </source>
</evidence>
<proteinExistence type="predicted"/>
<evidence type="ECO:0000313" key="8">
    <source>
        <dbReference type="EMBL" id="MCG2623405.1"/>
    </source>
</evidence>
<comment type="subcellular location">
    <subcellularLocation>
        <location evidence="1">Cell membrane</location>
        <topology evidence="1">Multi-pass membrane protein</topology>
    </subcellularLocation>
</comment>
<dbReference type="PANTHER" id="PTHR23513:SF11">
    <property type="entry name" value="STAPHYLOFERRIN A TRANSPORTER"/>
    <property type="match status" value="1"/>
</dbReference>
<keyword evidence="3" id="KW-1003">Cell membrane</keyword>
<gene>
    <name evidence="8" type="ORF">LVY72_16025</name>
</gene>
<feature type="transmembrane region" description="Helical" evidence="7">
    <location>
        <begin position="327"/>
        <end position="352"/>
    </location>
</feature>
<keyword evidence="6 7" id="KW-0472">Membrane</keyword>
<feature type="transmembrane region" description="Helical" evidence="7">
    <location>
        <begin position="391"/>
        <end position="409"/>
    </location>
</feature>
<protein>
    <submittedName>
        <fullName evidence="8">MFS transporter</fullName>
    </submittedName>
</protein>
<evidence type="ECO:0000313" key="9">
    <source>
        <dbReference type="Proteomes" id="UP001165368"/>
    </source>
</evidence>
<dbReference type="Proteomes" id="UP001165368">
    <property type="component" value="Unassembled WGS sequence"/>
</dbReference>
<keyword evidence="5 7" id="KW-1133">Transmembrane helix</keyword>
<feature type="transmembrane region" description="Helical" evidence="7">
    <location>
        <begin position="192"/>
        <end position="214"/>
    </location>
</feature>
<dbReference type="SUPFAM" id="SSF103473">
    <property type="entry name" value="MFS general substrate transporter"/>
    <property type="match status" value="1"/>
</dbReference>
<evidence type="ECO:0000256" key="7">
    <source>
        <dbReference type="SAM" id="Phobius"/>
    </source>
</evidence>
<evidence type="ECO:0000256" key="2">
    <source>
        <dbReference type="ARBA" id="ARBA00022448"/>
    </source>
</evidence>
<reference evidence="8" key="1">
    <citation type="submission" date="2022-01" db="EMBL/GenBank/DDBJ databases">
        <authorList>
            <person name="Jo J.-H."/>
            <person name="Im W.-T."/>
        </authorList>
    </citation>
    <scope>NUCLEOTIDE SEQUENCE</scope>
    <source>
        <strain evidence="8">I2-34</strain>
    </source>
</reference>
<feature type="transmembrane region" description="Helical" evidence="7">
    <location>
        <begin position="235"/>
        <end position="262"/>
    </location>
</feature>
<dbReference type="Gene3D" id="1.20.1250.20">
    <property type="entry name" value="MFS general substrate transporter like domains"/>
    <property type="match status" value="1"/>
</dbReference>
<comment type="caution">
    <text evidence="8">The sequence shown here is derived from an EMBL/GenBank/DDBJ whole genome shotgun (WGS) entry which is preliminary data.</text>
</comment>
<evidence type="ECO:0000256" key="5">
    <source>
        <dbReference type="ARBA" id="ARBA00022989"/>
    </source>
</evidence>
<accession>A0ABS9L9U4</accession>
<feature type="transmembrane region" description="Helical" evidence="7">
    <location>
        <begin position="123"/>
        <end position="145"/>
    </location>
</feature>
<evidence type="ECO:0000256" key="4">
    <source>
        <dbReference type="ARBA" id="ARBA00022692"/>
    </source>
</evidence>
<keyword evidence="4 7" id="KW-0812">Transmembrane</keyword>